<comment type="caution">
    <text evidence="2">The sequence shown here is derived from an EMBL/GenBank/DDBJ whole genome shotgun (WGS) entry which is preliminary data.</text>
</comment>
<evidence type="ECO:0000313" key="3">
    <source>
        <dbReference type="Proteomes" id="UP000265520"/>
    </source>
</evidence>
<keyword evidence="1" id="KW-0812">Transmembrane</keyword>
<sequence>EGGGLGAGTVLMVLVAVVVGVEMGWWWWLELMRGVAVVRCWGVVVVTKGVVVWCCLIRI</sequence>
<protein>
    <submittedName>
        <fullName evidence="2">Uncharacterized protein</fullName>
    </submittedName>
</protein>
<dbReference type="Proteomes" id="UP000265520">
    <property type="component" value="Unassembled WGS sequence"/>
</dbReference>
<keyword evidence="3" id="KW-1185">Reference proteome</keyword>
<keyword evidence="1" id="KW-1133">Transmembrane helix</keyword>
<proteinExistence type="predicted"/>
<dbReference type="AlphaFoldDB" id="A0A392NZT3"/>
<feature type="transmembrane region" description="Helical" evidence="1">
    <location>
        <begin position="7"/>
        <end position="28"/>
    </location>
</feature>
<keyword evidence="1" id="KW-0472">Membrane</keyword>
<gene>
    <name evidence="2" type="ORF">A2U01_0025663</name>
</gene>
<accession>A0A392NZT3</accession>
<dbReference type="EMBL" id="LXQA010055970">
    <property type="protein sequence ID" value="MCI04616.1"/>
    <property type="molecule type" value="Genomic_DNA"/>
</dbReference>
<feature type="non-terminal residue" evidence="2">
    <location>
        <position position="1"/>
    </location>
</feature>
<reference evidence="2 3" key="1">
    <citation type="journal article" date="2018" name="Front. Plant Sci.">
        <title>Red Clover (Trifolium pratense) and Zigzag Clover (T. medium) - A Picture of Genomic Similarities and Differences.</title>
        <authorList>
            <person name="Dluhosova J."/>
            <person name="Istvanek J."/>
            <person name="Nedelnik J."/>
            <person name="Repkova J."/>
        </authorList>
    </citation>
    <scope>NUCLEOTIDE SEQUENCE [LARGE SCALE GENOMIC DNA]</scope>
    <source>
        <strain evidence="3">cv. 10/8</strain>
        <tissue evidence="2">Leaf</tissue>
    </source>
</reference>
<name>A0A392NZT3_9FABA</name>
<evidence type="ECO:0000256" key="1">
    <source>
        <dbReference type="SAM" id="Phobius"/>
    </source>
</evidence>
<organism evidence="2 3">
    <name type="scientific">Trifolium medium</name>
    <dbReference type="NCBI Taxonomy" id="97028"/>
    <lineage>
        <taxon>Eukaryota</taxon>
        <taxon>Viridiplantae</taxon>
        <taxon>Streptophyta</taxon>
        <taxon>Embryophyta</taxon>
        <taxon>Tracheophyta</taxon>
        <taxon>Spermatophyta</taxon>
        <taxon>Magnoliopsida</taxon>
        <taxon>eudicotyledons</taxon>
        <taxon>Gunneridae</taxon>
        <taxon>Pentapetalae</taxon>
        <taxon>rosids</taxon>
        <taxon>fabids</taxon>
        <taxon>Fabales</taxon>
        <taxon>Fabaceae</taxon>
        <taxon>Papilionoideae</taxon>
        <taxon>50 kb inversion clade</taxon>
        <taxon>NPAAA clade</taxon>
        <taxon>Hologalegina</taxon>
        <taxon>IRL clade</taxon>
        <taxon>Trifolieae</taxon>
        <taxon>Trifolium</taxon>
    </lineage>
</organism>
<evidence type="ECO:0000313" key="2">
    <source>
        <dbReference type="EMBL" id="MCI04616.1"/>
    </source>
</evidence>
<feature type="transmembrane region" description="Helical" evidence="1">
    <location>
        <begin position="34"/>
        <end position="56"/>
    </location>
</feature>